<keyword evidence="2" id="KW-1185">Reference proteome</keyword>
<accession>A0AAE0W9K2</accession>
<gene>
    <name evidence="1" type="ORF">CHS0354_034294</name>
</gene>
<dbReference type="AlphaFoldDB" id="A0AAE0W9K2"/>
<protein>
    <submittedName>
        <fullName evidence="1">Uncharacterized protein</fullName>
    </submittedName>
</protein>
<organism evidence="1 2">
    <name type="scientific">Potamilus streckersoni</name>
    <dbReference type="NCBI Taxonomy" id="2493646"/>
    <lineage>
        <taxon>Eukaryota</taxon>
        <taxon>Metazoa</taxon>
        <taxon>Spiralia</taxon>
        <taxon>Lophotrochozoa</taxon>
        <taxon>Mollusca</taxon>
        <taxon>Bivalvia</taxon>
        <taxon>Autobranchia</taxon>
        <taxon>Heteroconchia</taxon>
        <taxon>Palaeoheterodonta</taxon>
        <taxon>Unionida</taxon>
        <taxon>Unionoidea</taxon>
        <taxon>Unionidae</taxon>
        <taxon>Ambleminae</taxon>
        <taxon>Lampsilini</taxon>
        <taxon>Potamilus</taxon>
    </lineage>
</organism>
<proteinExistence type="predicted"/>
<reference evidence="1" key="1">
    <citation type="journal article" date="2021" name="Genome Biol. Evol.">
        <title>A High-Quality Reference Genome for a Parasitic Bivalve with Doubly Uniparental Inheritance (Bivalvia: Unionida).</title>
        <authorList>
            <person name="Smith C.H."/>
        </authorList>
    </citation>
    <scope>NUCLEOTIDE SEQUENCE</scope>
    <source>
        <strain evidence="1">CHS0354</strain>
    </source>
</reference>
<sequence>MGYKEQNTSTEHVGIEATQKIRRVVYKEQDTSTEHVRLEATQKIGRVGYKEQNTSTEHNLVNYRLFMSIK</sequence>
<reference evidence="1" key="2">
    <citation type="journal article" date="2021" name="Genome Biol. Evol.">
        <title>Developing a high-quality reference genome for a parasitic bivalve with doubly uniparental inheritance (Bivalvia: Unionida).</title>
        <authorList>
            <person name="Smith C.H."/>
        </authorList>
    </citation>
    <scope>NUCLEOTIDE SEQUENCE</scope>
    <source>
        <strain evidence="1">CHS0354</strain>
        <tissue evidence="1">Mantle</tissue>
    </source>
</reference>
<comment type="caution">
    <text evidence="1">The sequence shown here is derived from an EMBL/GenBank/DDBJ whole genome shotgun (WGS) entry which is preliminary data.</text>
</comment>
<reference evidence="1" key="3">
    <citation type="submission" date="2023-05" db="EMBL/GenBank/DDBJ databases">
        <authorList>
            <person name="Smith C.H."/>
        </authorList>
    </citation>
    <scope>NUCLEOTIDE SEQUENCE</scope>
    <source>
        <strain evidence="1">CHS0354</strain>
        <tissue evidence="1">Mantle</tissue>
    </source>
</reference>
<name>A0AAE0W9K2_9BIVA</name>
<evidence type="ECO:0000313" key="1">
    <source>
        <dbReference type="EMBL" id="KAK3607138.1"/>
    </source>
</evidence>
<evidence type="ECO:0000313" key="2">
    <source>
        <dbReference type="Proteomes" id="UP001195483"/>
    </source>
</evidence>
<dbReference type="EMBL" id="JAEAOA010002008">
    <property type="protein sequence ID" value="KAK3607138.1"/>
    <property type="molecule type" value="Genomic_DNA"/>
</dbReference>
<dbReference type="Proteomes" id="UP001195483">
    <property type="component" value="Unassembled WGS sequence"/>
</dbReference>